<keyword evidence="2" id="KW-0806">Transcription termination</keyword>
<keyword evidence="5" id="KW-1185">Reference proteome</keyword>
<dbReference type="GO" id="GO:0006353">
    <property type="term" value="P:DNA-templated transcription termination"/>
    <property type="evidence" value="ECO:0007669"/>
    <property type="project" value="UniProtKB-KW"/>
</dbReference>
<evidence type="ECO:0000256" key="2">
    <source>
        <dbReference type="ARBA" id="ARBA00022472"/>
    </source>
</evidence>
<dbReference type="InterPro" id="IPR038538">
    <property type="entry name" value="MTERF_sf"/>
</dbReference>
<dbReference type="InterPro" id="IPR003690">
    <property type="entry name" value="MTERF"/>
</dbReference>
<protein>
    <submittedName>
        <fullName evidence="4">Uncharacterized protein</fullName>
    </submittedName>
</protein>
<comment type="similarity">
    <text evidence="1">Belongs to the mTERF family.</text>
</comment>
<dbReference type="FunFam" id="1.25.70.10:FF:000001">
    <property type="entry name" value="Mitochondrial transcription termination factor-like"/>
    <property type="match status" value="1"/>
</dbReference>
<name>A0ABD3UA08_9LAMI</name>
<dbReference type="PANTHER" id="PTHR13068">
    <property type="entry name" value="CGI-12 PROTEIN-RELATED"/>
    <property type="match status" value="1"/>
</dbReference>
<reference evidence="4 5" key="1">
    <citation type="submission" date="2024-12" db="EMBL/GenBank/DDBJ databases">
        <title>The unique morphological basis and parallel evolutionary history of personate flowers in Penstemon.</title>
        <authorList>
            <person name="Depatie T.H."/>
            <person name="Wessinger C.A."/>
        </authorList>
    </citation>
    <scope>NUCLEOTIDE SEQUENCE [LARGE SCALE GENOMIC DNA]</scope>
    <source>
        <strain evidence="4">WTNN_2</strain>
        <tissue evidence="4">Leaf</tissue>
    </source>
</reference>
<keyword evidence="2" id="KW-0805">Transcription regulation</keyword>
<dbReference type="Proteomes" id="UP001634393">
    <property type="component" value="Unassembled WGS sequence"/>
</dbReference>
<dbReference type="PANTHER" id="PTHR13068:SF130">
    <property type="entry name" value="TRANSCRIPTION TERMINATION FACTOR MTERF6, CHLOROPLASTIC_MITOCHONDRIAL-LIKE"/>
    <property type="match status" value="1"/>
</dbReference>
<sequence>MFIQMRRTLLQLTRDSSPICEFHAFFSTCNRKQQTNTSSFSELLVHKYQFSLQLASRVASVTKKPKSSDSILSFFKEVGFSNTQLEKVVKYRPIFLLSDLEKIFKPKIKLFQDLGFSADDIAKIITTDPSILHCSVDNRLIPSLSTLKGLLGSDEGVAKILRTSGSLLTRDLEKTLVPNVKFLESCGVSMDQILKVIYCFPRFFLLKPEVVRKFVDKADELGVNRSSKQFFYAVRTVSSMTNKNWELKMRAFRDMGFSENDILRMFRYSPSVFAMSGKKLKKVKEVLIATGKYDISCIVNTPVSLCCSIENRYIPRFRVLGILESKKLITNWPCLSTLQSFTDKRFFEKFVSPYLDEIGDVYKAKSELDSK</sequence>
<dbReference type="EMBL" id="JBJXBP010000002">
    <property type="protein sequence ID" value="KAL3845805.1"/>
    <property type="molecule type" value="Genomic_DNA"/>
</dbReference>
<evidence type="ECO:0000313" key="4">
    <source>
        <dbReference type="EMBL" id="KAL3845805.1"/>
    </source>
</evidence>
<comment type="caution">
    <text evidence="4">The sequence shown here is derived from an EMBL/GenBank/DDBJ whole genome shotgun (WGS) entry which is preliminary data.</text>
</comment>
<evidence type="ECO:0000313" key="5">
    <source>
        <dbReference type="Proteomes" id="UP001634393"/>
    </source>
</evidence>
<dbReference type="Pfam" id="PF02536">
    <property type="entry name" value="mTERF"/>
    <property type="match status" value="2"/>
</dbReference>
<gene>
    <name evidence="4" type="ORF">ACJIZ3_003208</name>
</gene>
<proteinExistence type="inferred from homology"/>
<evidence type="ECO:0000256" key="1">
    <source>
        <dbReference type="ARBA" id="ARBA00007692"/>
    </source>
</evidence>
<evidence type="ECO:0000256" key="3">
    <source>
        <dbReference type="ARBA" id="ARBA00022946"/>
    </source>
</evidence>
<dbReference type="Gene3D" id="1.25.70.10">
    <property type="entry name" value="Transcription termination factor 3, mitochondrial"/>
    <property type="match status" value="1"/>
</dbReference>
<dbReference type="SMART" id="SM00733">
    <property type="entry name" value="Mterf"/>
    <property type="match status" value="7"/>
</dbReference>
<keyword evidence="2" id="KW-0804">Transcription</keyword>
<accession>A0ABD3UA08</accession>
<keyword evidence="3" id="KW-0809">Transit peptide</keyword>
<organism evidence="4 5">
    <name type="scientific">Penstemon smallii</name>
    <dbReference type="NCBI Taxonomy" id="265156"/>
    <lineage>
        <taxon>Eukaryota</taxon>
        <taxon>Viridiplantae</taxon>
        <taxon>Streptophyta</taxon>
        <taxon>Embryophyta</taxon>
        <taxon>Tracheophyta</taxon>
        <taxon>Spermatophyta</taxon>
        <taxon>Magnoliopsida</taxon>
        <taxon>eudicotyledons</taxon>
        <taxon>Gunneridae</taxon>
        <taxon>Pentapetalae</taxon>
        <taxon>asterids</taxon>
        <taxon>lamiids</taxon>
        <taxon>Lamiales</taxon>
        <taxon>Plantaginaceae</taxon>
        <taxon>Cheloneae</taxon>
        <taxon>Penstemon</taxon>
    </lineage>
</organism>
<dbReference type="AlphaFoldDB" id="A0ABD3UA08"/>